<dbReference type="InterPro" id="IPR029151">
    <property type="entry name" value="Sensor-like_sf"/>
</dbReference>
<evidence type="ECO:0000256" key="1">
    <source>
        <dbReference type="ARBA" id="ARBA00022500"/>
    </source>
</evidence>
<dbReference type="PANTHER" id="PTHR43531:SF11">
    <property type="entry name" value="METHYL-ACCEPTING CHEMOTAXIS PROTEIN 3"/>
    <property type="match status" value="1"/>
</dbReference>
<keyword evidence="3" id="KW-0807">Transducer</keyword>
<organism evidence="8 9">
    <name type="scientific">Alkalispirochaeta americana</name>
    <dbReference type="NCBI Taxonomy" id="159291"/>
    <lineage>
        <taxon>Bacteria</taxon>
        <taxon>Pseudomonadati</taxon>
        <taxon>Spirochaetota</taxon>
        <taxon>Spirochaetia</taxon>
        <taxon>Spirochaetales</taxon>
        <taxon>Spirochaetaceae</taxon>
        <taxon>Alkalispirochaeta</taxon>
    </lineage>
</organism>
<sequence length="715" mass="77046">MIDTKTSLAQKVAVLFVVMLLVLLAVIGLLVSRGLSRATRGALEYNLQGQAALAGKLTQELGEKALQVAAVVAQQQEVRQAYRDPDETAGRRRLQEYARPLAGALAEAIGEDEFRLHFHKAPAVSFLRTWTDETGDDLSDFRKTILEVARTRRPLVAVEHGRGGFVVRGIAPILDNGEYLGSVEAYYPAASIVSFLDSALRTGVILLVNADAADVRALAGDAADRLRVGESLVVAVTDDWLDPEAMIDPALLEAVSESGETRVSFRGHHEFAYSPIRDFAGNTTGHVVTVVDVLPLRRAARQQGLRLVLIALVLGCAGALFTLVVTKMVISAPLTATADRLKEIAVGDGDLRARLPEDRRDEIGRVARYFNSFAGKLTETVTRIKASTAAMEENARELDKSTENATASVDSIAQVVSRVAQEIVSQDASIGESSSSVEQITGNITSLEQVIQQLTTSIDDSAAAVEEMAANISSITRNLEHVDQYVDKLVDASDHGRNTLSQVTERITEVVDQSEQLQKANQLIASVSAQTNLLAMNAAIEAAHAGEYGRGFAVVAEEIRNLAENSAKQSKIISGELKKTREYVTNAAQASSQADEAFTSMRKMVDTVNDLETSVRDSLREQEEGGQAVLGNLQEMRQLGLQVNGGIGEISAGSRTILEEMGKLVEISRQVNALMQDISGGTAVIGEAVSSIHELSGRNEEMSRAVREASDRFKT</sequence>
<evidence type="ECO:0000256" key="3">
    <source>
        <dbReference type="PROSITE-ProRule" id="PRU00284"/>
    </source>
</evidence>
<dbReference type="SUPFAM" id="SSF103190">
    <property type="entry name" value="Sensory domain-like"/>
    <property type="match status" value="1"/>
</dbReference>
<dbReference type="RefSeq" id="WP_076488115.1">
    <property type="nucleotide sequence ID" value="NZ_FTMS01000004.1"/>
</dbReference>
<accession>A0A1N6QGC1</accession>
<feature type="transmembrane region" description="Helical" evidence="4">
    <location>
        <begin position="307"/>
        <end position="330"/>
    </location>
</feature>
<evidence type="ECO:0000259" key="7">
    <source>
        <dbReference type="PROSITE" id="PS50885"/>
    </source>
</evidence>
<evidence type="ECO:0000259" key="5">
    <source>
        <dbReference type="PROSITE" id="PS50111"/>
    </source>
</evidence>
<dbReference type="Pfam" id="PF00015">
    <property type="entry name" value="MCPsignal"/>
    <property type="match status" value="1"/>
</dbReference>
<dbReference type="GO" id="GO:0006935">
    <property type="term" value="P:chemotaxis"/>
    <property type="evidence" value="ECO:0007669"/>
    <property type="project" value="UniProtKB-KW"/>
</dbReference>
<dbReference type="GO" id="GO:0004888">
    <property type="term" value="F:transmembrane signaling receptor activity"/>
    <property type="evidence" value="ECO:0007669"/>
    <property type="project" value="TreeGrafter"/>
</dbReference>
<evidence type="ECO:0000256" key="4">
    <source>
        <dbReference type="SAM" id="Phobius"/>
    </source>
</evidence>
<dbReference type="InterPro" id="IPR004089">
    <property type="entry name" value="MCPsignal_dom"/>
</dbReference>
<dbReference type="Gene3D" id="1.10.287.950">
    <property type="entry name" value="Methyl-accepting chemotaxis protein"/>
    <property type="match status" value="1"/>
</dbReference>
<dbReference type="PROSITE" id="PS50111">
    <property type="entry name" value="CHEMOTAXIS_TRANSDUC_2"/>
    <property type="match status" value="1"/>
</dbReference>
<feature type="transmembrane region" description="Helical" evidence="4">
    <location>
        <begin position="12"/>
        <end position="31"/>
    </location>
</feature>
<dbReference type="PANTHER" id="PTHR43531">
    <property type="entry name" value="PROTEIN ICFG"/>
    <property type="match status" value="1"/>
</dbReference>
<dbReference type="Gene3D" id="6.10.340.10">
    <property type="match status" value="1"/>
</dbReference>
<dbReference type="SMART" id="SM00304">
    <property type="entry name" value="HAMP"/>
    <property type="match status" value="1"/>
</dbReference>
<dbReference type="OrthoDB" id="332024at2"/>
<dbReference type="Gene3D" id="3.30.450.20">
    <property type="entry name" value="PAS domain"/>
    <property type="match status" value="1"/>
</dbReference>
<dbReference type="Pfam" id="PF14827">
    <property type="entry name" value="dCache_3"/>
    <property type="match status" value="1"/>
</dbReference>
<dbReference type="SMART" id="SM00283">
    <property type="entry name" value="MA"/>
    <property type="match status" value="1"/>
</dbReference>
<dbReference type="InterPro" id="IPR029150">
    <property type="entry name" value="dCache_3"/>
</dbReference>
<keyword evidence="9" id="KW-1185">Reference proteome</keyword>
<feature type="domain" description="Methyl-accepting transducer" evidence="5">
    <location>
        <begin position="429"/>
        <end position="651"/>
    </location>
</feature>
<feature type="domain" description="T-SNARE coiled-coil homology" evidence="6">
    <location>
        <begin position="427"/>
        <end position="489"/>
    </location>
</feature>
<comment type="similarity">
    <text evidence="2">Belongs to the methyl-accepting chemotaxis (MCP) protein family.</text>
</comment>
<dbReference type="GO" id="GO:0005886">
    <property type="term" value="C:plasma membrane"/>
    <property type="evidence" value="ECO:0007669"/>
    <property type="project" value="TreeGrafter"/>
</dbReference>
<keyword evidence="4" id="KW-0472">Membrane</keyword>
<evidence type="ECO:0000313" key="9">
    <source>
        <dbReference type="Proteomes" id="UP000186400"/>
    </source>
</evidence>
<dbReference type="GO" id="GO:0007165">
    <property type="term" value="P:signal transduction"/>
    <property type="evidence" value="ECO:0007669"/>
    <property type="project" value="UniProtKB-KW"/>
</dbReference>
<name>A0A1N6QGC1_9SPIO</name>
<keyword evidence="4" id="KW-0812">Transmembrane</keyword>
<evidence type="ECO:0000259" key="6">
    <source>
        <dbReference type="PROSITE" id="PS50192"/>
    </source>
</evidence>
<dbReference type="CDD" id="cd06225">
    <property type="entry name" value="HAMP"/>
    <property type="match status" value="1"/>
</dbReference>
<dbReference type="SUPFAM" id="SSF58104">
    <property type="entry name" value="Methyl-accepting chemotaxis protein (MCP) signaling domain"/>
    <property type="match status" value="1"/>
</dbReference>
<dbReference type="EMBL" id="FTMS01000004">
    <property type="protein sequence ID" value="SIQ15628.1"/>
    <property type="molecule type" value="Genomic_DNA"/>
</dbReference>
<keyword evidence="4" id="KW-1133">Transmembrane helix</keyword>
<feature type="domain" description="HAMP" evidence="7">
    <location>
        <begin position="328"/>
        <end position="382"/>
    </location>
</feature>
<keyword evidence="1" id="KW-0145">Chemotaxis</keyword>
<protein>
    <submittedName>
        <fullName evidence="8">Methyl-accepting chemotaxis protein</fullName>
    </submittedName>
</protein>
<dbReference type="InterPro" id="IPR051310">
    <property type="entry name" value="MCP_chemotaxis"/>
</dbReference>
<dbReference type="PROSITE" id="PS50192">
    <property type="entry name" value="T_SNARE"/>
    <property type="match status" value="1"/>
</dbReference>
<proteinExistence type="inferred from homology"/>
<dbReference type="AlphaFoldDB" id="A0A1N6QGC1"/>
<dbReference type="Pfam" id="PF00672">
    <property type="entry name" value="HAMP"/>
    <property type="match status" value="1"/>
</dbReference>
<gene>
    <name evidence="8" type="ORF">SAMN05920897_104160</name>
</gene>
<dbReference type="InterPro" id="IPR000727">
    <property type="entry name" value="T_SNARE_dom"/>
</dbReference>
<dbReference type="Proteomes" id="UP000186400">
    <property type="component" value="Unassembled WGS sequence"/>
</dbReference>
<reference evidence="8 9" key="1">
    <citation type="submission" date="2017-01" db="EMBL/GenBank/DDBJ databases">
        <authorList>
            <person name="Mah S.A."/>
            <person name="Swanson W.J."/>
            <person name="Moy G.W."/>
            <person name="Vacquier V.D."/>
        </authorList>
    </citation>
    <scope>NUCLEOTIDE SEQUENCE [LARGE SCALE GENOMIC DNA]</scope>
    <source>
        <strain evidence="8 9">ASpG1</strain>
    </source>
</reference>
<dbReference type="PROSITE" id="PS50885">
    <property type="entry name" value="HAMP"/>
    <property type="match status" value="1"/>
</dbReference>
<evidence type="ECO:0000313" key="8">
    <source>
        <dbReference type="EMBL" id="SIQ15628.1"/>
    </source>
</evidence>
<dbReference type="InterPro" id="IPR003660">
    <property type="entry name" value="HAMP_dom"/>
</dbReference>
<dbReference type="STRING" id="159291.SAMN05920897_104160"/>
<evidence type="ECO:0000256" key="2">
    <source>
        <dbReference type="ARBA" id="ARBA00029447"/>
    </source>
</evidence>